<dbReference type="Proteomes" id="UP000759537">
    <property type="component" value="Unassembled WGS sequence"/>
</dbReference>
<dbReference type="OrthoDB" id="3237556at2759"/>
<sequence length="129" mass="14420">MELSANISPTIALAGILSGIFLFALSMLLFHILLQRRRARPHNHQHASSSSSRRRSHRTQSDSESDLASCEDVDEEKEKEGEREKTNSSRASSLNLEPNRPLYVDVESESERGPHSALQFILTPPTPGR</sequence>
<dbReference type="EMBL" id="WHVB01000010">
    <property type="protein sequence ID" value="KAF8478924.1"/>
    <property type="molecule type" value="Genomic_DNA"/>
</dbReference>
<protein>
    <submittedName>
        <fullName evidence="3">Uncharacterized protein</fullName>
    </submittedName>
</protein>
<comment type="caution">
    <text evidence="3">The sequence shown here is derived from an EMBL/GenBank/DDBJ whole genome shotgun (WGS) entry which is preliminary data.</text>
</comment>
<feature type="region of interest" description="Disordered" evidence="1">
    <location>
        <begin position="39"/>
        <end position="129"/>
    </location>
</feature>
<gene>
    <name evidence="3" type="ORF">DFH94DRAFT_693312</name>
</gene>
<keyword evidence="4" id="KW-1185">Reference proteome</keyword>
<evidence type="ECO:0000313" key="3">
    <source>
        <dbReference type="EMBL" id="KAF8478924.1"/>
    </source>
</evidence>
<keyword evidence="2" id="KW-0812">Transmembrane</keyword>
<feature type="compositionally biased region" description="Acidic residues" evidence="1">
    <location>
        <begin position="63"/>
        <end position="75"/>
    </location>
</feature>
<feature type="transmembrane region" description="Helical" evidence="2">
    <location>
        <begin position="12"/>
        <end position="34"/>
    </location>
</feature>
<proteinExistence type="predicted"/>
<feature type="compositionally biased region" description="Basic and acidic residues" evidence="1">
    <location>
        <begin position="76"/>
        <end position="87"/>
    </location>
</feature>
<keyword evidence="2" id="KW-1133">Transmembrane helix</keyword>
<accession>A0A9P5T7H7</accession>
<reference evidence="3" key="2">
    <citation type="journal article" date="2020" name="Nat. Commun.">
        <title>Large-scale genome sequencing of mycorrhizal fungi provides insights into the early evolution of symbiotic traits.</title>
        <authorList>
            <person name="Miyauchi S."/>
            <person name="Kiss E."/>
            <person name="Kuo A."/>
            <person name="Drula E."/>
            <person name="Kohler A."/>
            <person name="Sanchez-Garcia M."/>
            <person name="Morin E."/>
            <person name="Andreopoulos B."/>
            <person name="Barry K.W."/>
            <person name="Bonito G."/>
            <person name="Buee M."/>
            <person name="Carver A."/>
            <person name="Chen C."/>
            <person name="Cichocki N."/>
            <person name="Clum A."/>
            <person name="Culley D."/>
            <person name="Crous P.W."/>
            <person name="Fauchery L."/>
            <person name="Girlanda M."/>
            <person name="Hayes R.D."/>
            <person name="Keri Z."/>
            <person name="LaButti K."/>
            <person name="Lipzen A."/>
            <person name="Lombard V."/>
            <person name="Magnuson J."/>
            <person name="Maillard F."/>
            <person name="Murat C."/>
            <person name="Nolan M."/>
            <person name="Ohm R.A."/>
            <person name="Pangilinan J."/>
            <person name="Pereira M.F."/>
            <person name="Perotto S."/>
            <person name="Peter M."/>
            <person name="Pfister S."/>
            <person name="Riley R."/>
            <person name="Sitrit Y."/>
            <person name="Stielow J.B."/>
            <person name="Szollosi G."/>
            <person name="Zifcakova L."/>
            <person name="Stursova M."/>
            <person name="Spatafora J.W."/>
            <person name="Tedersoo L."/>
            <person name="Vaario L.M."/>
            <person name="Yamada A."/>
            <person name="Yan M."/>
            <person name="Wang P."/>
            <person name="Xu J."/>
            <person name="Bruns T."/>
            <person name="Baldrian P."/>
            <person name="Vilgalys R."/>
            <person name="Dunand C."/>
            <person name="Henrissat B."/>
            <person name="Grigoriev I.V."/>
            <person name="Hibbett D."/>
            <person name="Nagy L.G."/>
            <person name="Martin F.M."/>
        </authorList>
    </citation>
    <scope>NUCLEOTIDE SEQUENCE</scope>
    <source>
        <strain evidence="3">Prilba</strain>
    </source>
</reference>
<reference evidence="3" key="1">
    <citation type="submission" date="2019-10" db="EMBL/GenBank/DDBJ databases">
        <authorList>
            <consortium name="DOE Joint Genome Institute"/>
            <person name="Kuo A."/>
            <person name="Miyauchi S."/>
            <person name="Kiss E."/>
            <person name="Drula E."/>
            <person name="Kohler A."/>
            <person name="Sanchez-Garcia M."/>
            <person name="Andreopoulos B."/>
            <person name="Barry K.W."/>
            <person name="Bonito G."/>
            <person name="Buee M."/>
            <person name="Carver A."/>
            <person name="Chen C."/>
            <person name="Cichocki N."/>
            <person name="Clum A."/>
            <person name="Culley D."/>
            <person name="Crous P.W."/>
            <person name="Fauchery L."/>
            <person name="Girlanda M."/>
            <person name="Hayes R."/>
            <person name="Keri Z."/>
            <person name="LaButti K."/>
            <person name="Lipzen A."/>
            <person name="Lombard V."/>
            <person name="Magnuson J."/>
            <person name="Maillard F."/>
            <person name="Morin E."/>
            <person name="Murat C."/>
            <person name="Nolan M."/>
            <person name="Ohm R."/>
            <person name="Pangilinan J."/>
            <person name="Pereira M."/>
            <person name="Perotto S."/>
            <person name="Peter M."/>
            <person name="Riley R."/>
            <person name="Sitrit Y."/>
            <person name="Stielow B."/>
            <person name="Szollosi G."/>
            <person name="Zifcakova L."/>
            <person name="Stursova M."/>
            <person name="Spatafora J.W."/>
            <person name="Tedersoo L."/>
            <person name="Vaario L.-M."/>
            <person name="Yamada A."/>
            <person name="Yan M."/>
            <person name="Wang P."/>
            <person name="Xu J."/>
            <person name="Bruns T."/>
            <person name="Baldrian P."/>
            <person name="Vilgalys R."/>
            <person name="Henrissat B."/>
            <person name="Grigoriev I.V."/>
            <person name="Hibbett D."/>
            <person name="Nagy L.G."/>
            <person name="Martin F.M."/>
        </authorList>
    </citation>
    <scope>NUCLEOTIDE SEQUENCE</scope>
    <source>
        <strain evidence="3">Prilba</strain>
    </source>
</reference>
<evidence type="ECO:0000256" key="2">
    <source>
        <dbReference type="SAM" id="Phobius"/>
    </source>
</evidence>
<keyword evidence="2" id="KW-0472">Membrane</keyword>
<dbReference type="AlphaFoldDB" id="A0A9P5T7H7"/>
<evidence type="ECO:0000256" key="1">
    <source>
        <dbReference type="SAM" id="MobiDB-lite"/>
    </source>
</evidence>
<name>A0A9P5T7H7_9AGAM</name>
<organism evidence="3 4">
    <name type="scientific">Russula ochroleuca</name>
    <dbReference type="NCBI Taxonomy" id="152965"/>
    <lineage>
        <taxon>Eukaryota</taxon>
        <taxon>Fungi</taxon>
        <taxon>Dikarya</taxon>
        <taxon>Basidiomycota</taxon>
        <taxon>Agaricomycotina</taxon>
        <taxon>Agaricomycetes</taxon>
        <taxon>Russulales</taxon>
        <taxon>Russulaceae</taxon>
        <taxon>Russula</taxon>
    </lineage>
</organism>
<evidence type="ECO:0000313" key="4">
    <source>
        <dbReference type="Proteomes" id="UP000759537"/>
    </source>
</evidence>